<name>A0A5C3NSC9_9APHY</name>
<gene>
    <name evidence="2" type="ORF">K466DRAFT_569953</name>
</gene>
<proteinExistence type="predicted"/>
<accession>A0A5C3NSC9</accession>
<dbReference type="AlphaFoldDB" id="A0A5C3NSC9"/>
<sequence length="270" mass="29717">MPKKDMRARSVAPRATTRTITPVGSPSFEKDPMFVESSGNAPGKGKGRVQLRAASPAGPRVVDVSAPRARLTQSALSSPPSSPLSSAQEDDASIKDDDDRTEEDDDRTGEDDDRTDEDEAGIKDDEDSTDEDGMEVDSVLIPWNTKTRTKGKILTAWFYTQGPDRIVAPPASKSLETPQIGDIFFHSVTSQIPSGRQLFLRIKGVDGRLGWWPVDKGYRRGDGYMLSVTPKTNEPSWVKEPQYHSNLRAEQKNAAASAPRTQFRLSFYSS</sequence>
<organism evidence="2 3">
    <name type="scientific">Polyporus arcularius HHB13444</name>
    <dbReference type="NCBI Taxonomy" id="1314778"/>
    <lineage>
        <taxon>Eukaryota</taxon>
        <taxon>Fungi</taxon>
        <taxon>Dikarya</taxon>
        <taxon>Basidiomycota</taxon>
        <taxon>Agaricomycotina</taxon>
        <taxon>Agaricomycetes</taxon>
        <taxon>Polyporales</taxon>
        <taxon>Polyporaceae</taxon>
        <taxon>Polyporus</taxon>
    </lineage>
</organism>
<reference evidence="2 3" key="1">
    <citation type="journal article" date="2019" name="Nat. Ecol. Evol.">
        <title>Megaphylogeny resolves global patterns of mushroom evolution.</title>
        <authorList>
            <person name="Varga T."/>
            <person name="Krizsan K."/>
            <person name="Foldi C."/>
            <person name="Dima B."/>
            <person name="Sanchez-Garcia M."/>
            <person name="Sanchez-Ramirez S."/>
            <person name="Szollosi G.J."/>
            <person name="Szarkandi J.G."/>
            <person name="Papp V."/>
            <person name="Albert L."/>
            <person name="Andreopoulos W."/>
            <person name="Angelini C."/>
            <person name="Antonin V."/>
            <person name="Barry K.W."/>
            <person name="Bougher N.L."/>
            <person name="Buchanan P."/>
            <person name="Buyck B."/>
            <person name="Bense V."/>
            <person name="Catcheside P."/>
            <person name="Chovatia M."/>
            <person name="Cooper J."/>
            <person name="Damon W."/>
            <person name="Desjardin D."/>
            <person name="Finy P."/>
            <person name="Geml J."/>
            <person name="Haridas S."/>
            <person name="Hughes K."/>
            <person name="Justo A."/>
            <person name="Karasinski D."/>
            <person name="Kautmanova I."/>
            <person name="Kiss B."/>
            <person name="Kocsube S."/>
            <person name="Kotiranta H."/>
            <person name="LaButti K.M."/>
            <person name="Lechner B.E."/>
            <person name="Liimatainen K."/>
            <person name="Lipzen A."/>
            <person name="Lukacs Z."/>
            <person name="Mihaltcheva S."/>
            <person name="Morgado L.N."/>
            <person name="Niskanen T."/>
            <person name="Noordeloos M.E."/>
            <person name="Ohm R.A."/>
            <person name="Ortiz-Santana B."/>
            <person name="Ovrebo C."/>
            <person name="Racz N."/>
            <person name="Riley R."/>
            <person name="Savchenko A."/>
            <person name="Shiryaev A."/>
            <person name="Soop K."/>
            <person name="Spirin V."/>
            <person name="Szebenyi C."/>
            <person name="Tomsovsky M."/>
            <person name="Tulloss R.E."/>
            <person name="Uehling J."/>
            <person name="Grigoriev I.V."/>
            <person name="Vagvolgyi C."/>
            <person name="Papp T."/>
            <person name="Martin F.M."/>
            <person name="Miettinen O."/>
            <person name="Hibbett D.S."/>
            <person name="Nagy L.G."/>
        </authorList>
    </citation>
    <scope>NUCLEOTIDE SEQUENCE [LARGE SCALE GENOMIC DNA]</scope>
    <source>
        <strain evidence="2 3">HHB13444</strain>
    </source>
</reference>
<dbReference type="InParanoid" id="A0A5C3NSC9"/>
<feature type="compositionally biased region" description="Low complexity" evidence="1">
    <location>
        <begin position="74"/>
        <end position="87"/>
    </location>
</feature>
<keyword evidence="3" id="KW-1185">Reference proteome</keyword>
<feature type="compositionally biased region" description="Acidic residues" evidence="1">
    <location>
        <begin position="99"/>
        <end position="135"/>
    </location>
</feature>
<feature type="region of interest" description="Disordered" evidence="1">
    <location>
        <begin position="1"/>
        <end position="135"/>
    </location>
</feature>
<evidence type="ECO:0000256" key="1">
    <source>
        <dbReference type="SAM" id="MobiDB-lite"/>
    </source>
</evidence>
<dbReference type="EMBL" id="ML211893">
    <property type="protein sequence ID" value="TFK79922.1"/>
    <property type="molecule type" value="Genomic_DNA"/>
</dbReference>
<evidence type="ECO:0000313" key="2">
    <source>
        <dbReference type="EMBL" id="TFK79922.1"/>
    </source>
</evidence>
<evidence type="ECO:0000313" key="3">
    <source>
        <dbReference type="Proteomes" id="UP000308197"/>
    </source>
</evidence>
<protein>
    <submittedName>
        <fullName evidence="2">Uncharacterized protein</fullName>
    </submittedName>
</protein>
<dbReference type="Proteomes" id="UP000308197">
    <property type="component" value="Unassembled WGS sequence"/>
</dbReference>